<gene>
    <name evidence="3" type="ORF">NCTC8297_05191</name>
</gene>
<protein>
    <submittedName>
        <fullName evidence="3">Bacterial protein of uncharacterized function (DUF853)</fullName>
    </submittedName>
</protein>
<organism evidence="3 4">
    <name type="scientific">Salmonella enterica subsp. arizonae</name>
    <dbReference type="NCBI Taxonomy" id="59203"/>
    <lineage>
        <taxon>Bacteria</taxon>
        <taxon>Pseudomonadati</taxon>
        <taxon>Pseudomonadota</taxon>
        <taxon>Gammaproteobacteria</taxon>
        <taxon>Enterobacterales</taxon>
        <taxon>Enterobacteriaceae</taxon>
        <taxon>Salmonella</taxon>
    </lineage>
</organism>
<evidence type="ECO:0000313" key="3">
    <source>
        <dbReference type="EMBL" id="SUG49838.1"/>
    </source>
</evidence>
<dbReference type="AlphaFoldDB" id="A0A379TGR3"/>
<dbReference type="InterPro" id="IPR033186">
    <property type="entry name" value="HerA_C"/>
</dbReference>
<proteinExistence type="predicted"/>
<feature type="region of interest" description="Disordered" evidence="1">
    <location>
        <begin position="78"/>
        <end position="98"/>
    </location>
</feature>
<feature type="compositionally biased region" description="Basic and acidic residues" evidence="1">
    <location>
        <begin position="84"/>
        <end position="98"/>
    </location>
</feature>
<evidence type="ECO:0000313" key="4">
    <source>
        <dbReference type="Proteomes" id="UP000254741"/>
    </source>
</evidence>
<name>A0A379TGR3_SALER</name>
<accession>A0A379TGR3</accession>
<reference evidence="3 4" key="1">
    <citation type="submission" date="2018-06" db="EMBL/GenBank/DDBJ databases">
        <authorList>
            <consortium name="Pathogen Informatics"/>
            <person name="Doyle S."/>
        </authorList>
    </citation>
    <scope>NUCLEOTIDE SEQUENCE [LARGE SCALE GENOMIC DNA]</scope>
    <source>
        <strain evidence="3 4">NCTC8297</strain>
    </source>
</reference>
<sequence length="98" mass="10989">MIRKKAIQELGTGEALISFLDAKGSPSMVERAMVIAPCSRMGPVTEDERNGLINHSALYGKYEDDVDRESAYEMLQKSVQATTEKQKRPRSERQRGDS</sequence>
<feature type="domain" description="Helicase HerA-like C-terminal" evidence="2">
    <location>
        <begin position="4"/>
        <end position="95"/>
    </location>
</feature>
<dbReference type="Proteomes" id="UP000254741">
    <property type="component" value="Unassembled WGS sequence"/>
</dbReference>
<dbReference type="Pfam" id="PF05872">
    <property type="entry name" value="HerA_C"/>
    <property type="match status" value="1"/>
</dbReference>
<dbReference type="EMBL" id="UGXG01000002">
    <property type="protein sequence ID" value="SUG49838.1"/>
    <property type="molecule type" value="Genomic_DNA"/>
</dbReference>
<evidence type="ECO:0000256" key="1">
    <source>
        <dbReference type="SAM" id="MobiDB-lite"/>
    </source>
</evidence>
<evidence type="ECO:0000259" key="2">
    <source>
        <dbReference type="Pfam" id="PF05872"/>
    </source>
</evidence>